<dbReference type="STRING" id="5786.F1A2J6"/>
<dbReference type="FunCoup" id="F1A2J6">
    <property type="interactions" value="743"/>
</dbReference>
<dbReference type="OrthoDB" id="15595at2759"/>
<dbReference type="AlphaFoldDB" id="F1A2J6"/>
<gene>
    <name evidence="2" type="ORF">DICPUDRAFT_158809</name>
</gene>
<dbReference type="VEuPathDB" id="AmoebaDB:DICPUDRAFT_158809"/>
<keyword evidence="3" id="KW-1185">Reference proteome</keyword>
<dbReference type="eggNOG" id="ENOG502RDV5">
    <property type="taxonomic scope" value="Eukaryota"/>
</dbReference>
<dbReference type="InParanoid" id="F1A2J6"/>
<keyword evidence="1" id="KW-1133">Transmembrane helix</keyword>
<evidence type="ECO:0000256" key="1">
    <source>
        <dbReference type="SAM" id="Phobius"/>
    </source>
</evidence>
<evidence type="ECO:0000313" key="3">
    <source>
        <dbReference type="Proteomes" id="UP000001064"/>
    </source>
</evidence>
<dbReference type="KEGG" id="dpp:DICPUDRAFT_158809"/>
<feature type="transmembrane region" description="Helical" evidence="1">
    <location>
        <begin position="41"/>
        <end position="66"/>
    </location>
</feature>
<sequence length="219" mass="25663">MILVNQDEPVHFELEEDFEIEYPKSKYGWATHRIPFTKKQWFYLAVFQGAGNFVLNFFLNLFLTWVMYPKTEGYYISFSSKFTECIFTDIVVTSFVLPFLTNLALSFLCTLDLRKGKVQPIDERWLNHPLFRQIPTGIFWKKVLKRGLYVGIICCFVVSFITLIPIYIATGKDGMLVKWPYCIFKAFFCATYAALISPTIAFILMASFNPRHTFFENHK</sequence>
<protein>
    <submittedName>
        <fullName evidence="2">Uncharacterized protein</fullName>
    </submittedName>
</protein>
<dbReference type="EMBL" id="GL871414">
    <property type="protein sequence ID" value="EGC29589.1"/>
    <property type="molecule type" value="Genomic_DNA"/>
</dbReference>
<feature type="transmembrane region" description="Helical" evidence="1">
    <location>
        <begin position="183"/>
        <end position="205"/>
    </location>
</feature>
<keyword evidence="1" id="KW-0472">Membrane</keyword>
<accession>F1A2J6</accession>
<dbReference type="OMA" id="QPIDERW"/>
<organism evidence="2 3">
    <name type="scientific">Dictyostelium purpureum</name>
    <name type="common">Slime mold</name>
    <dbReference type="NCBI Taxonomy" id="5786"/>
    <lineage>
        <taxon>Eukaryota</taxon>
        <taxon>Amoebozoa</taxon>
        <taxon>Evosea</taxon>
        <taxon>Eumycetozoa</taxon>
        <taxon>Dictyostelia</taxon>
        <taxon>Dictyosteliales</taxon>
        <taxon>Dictyosteliaceae</taxon>
        <taxon>Dictyostelium</taxon>
    </lineage>
</organism>
<dbReference type="GeneID" id="10505207"/>
<dbReference type="Proteomes" id="UP000001064">
    <property type="component" value="Unassembled WGS sequence"/>
</dbReference>
<feature type="transmembrane region" description="Helical" evidence="1">
    <location>
        <begin position="86"/>
        <end position="111"/>
    </location>
</feature>
<reference evidence="3" key="1">
    <citation type="journal article" date="2011" name="Genome Biol.">
        <title>Comparative genomics of the social amoebae Dictyostelium discoideum and Dictyostelium purpureum.</title>
        <authorList>
            <consortium name="US DOE Joint Genome Institute (JGI-PGF)"/>
            <person name="Sucgang R."/>
            <person name="Kuo A."/>
            <person name="Tian X."/>
            <person name="Salerno W."/>
            <person name="Parikh A."/>
            <person name="Feasley C.L."/>
            <person name="Dalin E."/>
            <person name="Tu H."/>
            <person name="Huang E."/>
            <person name="Barry K."/>
            <person name="Lindquist E."/>
            <person name="Shapiro H."/>
            <person name="Bruce D."/>
            <person name="Schmutz J."/>
            <person name="Salamov A."/>
            <person name="Fey P."/>
            <person name="Gaudet P."/>
            <person name="Anjard C."/>
            <person name="Babu M.M."/>
            <person name="Basu S."/>
            <person name="Bushmanova Y."/>
            <person name="van der Wel H."/>
            <person name="Katoh-Kurasawa M."/>
            <person name="Dinh C."/>
            <person name="Coutinho P.M."/>
            <person name="Saito T."/>
            <person name="Elias M."/>
            <person name="Schaap P."/>
            <person name="Kay R.R."/>
            <person name="Henrissat B."/>
            <person name="Eichinger L."/>
            <person name="Rivero F."/>
            <person name="Putnam N.H."/>
            <person name="West C.M."/>
            <person name="Loomis W.F."/>
            <person name="Chisholm R.L."/>
            <person name="Shaulsky G."/>
            <person name="Strassmann J.E."/>
            <person name="Queller D.C."/>
            <person name="Kuspa A."/>
            <person name="Grigoriev I.V."/>
        </authorList>
    </citation>
    <scope>NUCLEOTIDE SEQUENCE [LARGE SCALE GENOMIC DNA]</scope>
    <source>
        <strain evidence="3">QSDP1</strain>
    </source>
</reference>
<proteinExistence type="predicted"/>
<name>F1A2J6_DICPU</name>
<evidence type="ECO:0000313" key="2">
    <source>
        <dbReference type="EMBL" id="EGC29589.1"/>
    </source>
</evidence>
<keyword evidence="1" id="KW-0812">Transmembrane</keyword>
<dbReference type="RefSeq" id="XP_003293891.1">
    <property type="nucleotide sequence ID" value="XM_003293843.1"/>
</dbReference>
<feature type="transmembrane region" description="Helical" evidence="1">
    <location>
        <begin position="148"/>
        <end position="168"/>
    </location>
</feature>